<dbReference type="EMBL" id="AMZH03003662">
    <property type="protein sequence ID" value="RRT71594.1"/>
    <property type="molecule type" value="Genomic_DNA"/>
</dbReference>
<feature type="region of interest" description="Disordered" evidence="1">
    <location>
        <begin position="83"/>
        <end position="114"/>
    </location>
</feature>
<evidence type="ECO:0000313" key="3">
    <source>
        <dbReference type="Proteomes" id="UP000287651"/>
    </source>
</evidence>
<proteinExistence type="predicted"/>
<sequence length="114" mass="11889">MNEGDSMVVVASGSEASCNEPVDLSDIMVHHGDFDPHLGIVKLQREGARTETVDLVGDSRELVDSIQEEVGAITKHSAIAQGRGWTEAAEEQDETIDGGVRVGGSDASEVGGLG</sequence>
<reference evidence="2 3" key="1">
    <citation type="journal article" date="2014" name="Agronomy (Basel)">
        <title>A Draft Genome Sequence for Ensete ventricosum, the Drought-Tolerant Tree Against Hunger.</title>
        <authorList>
            <person name="Harrison J."/>
            <person name="Moore K.A."/>
            <person name="Paszkiewicz K."/>
            <person name="Jones T."/>
            <person name="Grant M."/>
            <person name="Ambacheew D."/>
            <person name="Muzemil S."/>
            <person name="Studholme D.J."/>
        </authorList>
    </citation>
    <scope>NUCLEOTIDE SEQUENCE [LARGE SCALE GENOMIC DNA]</scope>
</reference>
<evidence type="ECO:0000313" key="2">
    <source>
        <dbReference type="EMBL" id="RRT71594.1"/>
    </source>
</evidence>
<gene>
    <name evidence="2" type="ORF">B296_00035398</name>
</gene>
<comment type="caution">
    <text evidence="2">The sequence shown here is derived from an EMBL/GenBank/DDBJ whole genome shotgun (WGS) entry which is preliminary data.</text>
</comment>
<organism evidence="2 3">
    <name type="scientific">Ensete ventricosum</name>
    <name type="common">Abyssinian banana</name>
    <name type="synonym">Musa ensete</name>
    <dbReference type="NCBI Taxonomy" id="4639"/>
    <lineage>
        <taxon>Eukaryota</taxon>
        <taxon>Viridiplantae</taxon>
        <taxon>Streptophyta</taxon>
        <taxon>Embryophyta</taxon>
        <taxon>Tracheophyta</taxon>
        <taxon>Spermatophyta</taxon>
        <taxon>Magnoliopsida</taxon>
        <taxon>Liliopsida</taxon>
        <taxon>Zingiberales</taxon>
        <taxon>Musaceae</taxon>
        <taxon>Ensete</taxon>
    </lineage>
</organism>
<dbReference type="Proteomes" id="UP000287651">
    <property type="component" value="Unassembled WGS sequence"/>
</dbReference>
<dbReference type="AlphaFoldDB" id="A0A427A5Y2"/>
<accession>A0A427A5Y2</accession>
<name>A0A427A5Y2_ENSVE</name>
<evidence type="ECO:0000256" key="1">
    <source>
        <dbReference type="SAM" id="MobiDB-lite"/>
    </source>
</evidence>
<protein>
    <submittedName>
        <fullName evidence="2">Uncharacterized protein</fullName>
    </submittedName>
</protein>